<dbReference type="RefSeq" id="WP_150898596.1">
    <property type="nucleotide sequence ID" value="NZ_WAAU01000008.1"/>
</dbReference>
<keyword evidence="2" id="KW-1185">Reference proteome</keyword>
<dbReference type="EMBL" id="WAAU01000008">
    <property type="protein sequence ID" value="KAB1159377.1"/>
    <property type="molecule type" value="Genomic_DNA"/>
</dbReference>
<gene>
    <name evidence="1" type="ORF">F7018_03435</name>
</gene>
<evidence type="ECO:0000313" key="2">
    <source>
        <dbReference type="Proteomes" id="UP000467305"/>
    </source>
</evidence>
<reference evidence="1 2" key="1">
    <citation type="submission" date="2019-09" db="EMBL/GenBank/DDBJ databases">
        <authorList>
            <person name="Cao W.R."/>
        </authorList>
    </citation>
    <scope>NUCLEOTIDE SEQUENCE [LARGE SCALE GENOMIC DNA]</scope>
    <source>
        <strain evidence="2">a4</strain>
    </source>
</reference>
<proteinExistence type="predicted"/>
<dbReference type="OrthoDB" id="1452616at2"/>
<dbReference type="AlphaFoldDB" id="A0A7J5APA2"/>
<accession>A0A7J5APA2</accession>
<sequence length="164" mass="19838">MDVIKLFLFIIPLLFFSQTKNNDAYYILDIDNPKYIITNSGGKEIQNVKNKKCLQSFLFYDRNSYEKEKQQIENDKKEKKFYNFQSYKIVETLSFSRQHNSKTTFINHSDIVFSKLKLVNYKWLIQNSWKENNPNILFKDLYFLLKVDRDKYLKFKVGRTLIAR</sequence>
<comment type="caution">
    <text evidence="1">The sequence shown here is derived from an EMBL/GenBank/DDBJ whole genome shotgun (WGS) entry which is preliminary data.</text>
</comment>
<dbReference type="Proteomes" id="UP000467305">
    <property type="component" value="Unassembled WGS sequence"/>
</dbReference>
<organism evidence="1 2">
    <name type="scientific">Tenacibaculum aiptasiae</name>
    <dbReference type="NCBI Taxonomy" id="426481"/>
    <lineage>
        <taxon>Bacteria</taxon>
        <taxon>Pseudomonadati</taxon>
        <taxon>Bacteroidota</taxon>
        <taxon>Flavobacteriia</taxon>
        <taxon>Flavobacteriales</taxon>
        <taxon>Flavobacteriaceae</taxon>
        <taxon>Tenacibaculum</taxon>
    </lineage>
</organism>
<evidence type="ECO:0000313" key="1">
    <source>
        <dbReference type="EMBL" id="KAB1159377.1"/>
    </source>
</evidence>
<name>A0A7J5APA2_9FLAO</name>
<protein>
    <submittedName>
        <fullName evidence="1">Uncharacterized protein</fullName>
    </submittedName>
</protein>